<organism evidence="1 2">
    <name type="scientific">Dyella nitratireducens</name>
    <dbReference type="NCBI Taxonomy" id="1849580"/>
    <lineage>
        <taxon>Bacteria</taxon>
        <taxon>Pseudomonadati</taxon>
        <taxon>Pseudomonadota</taxon>
        <taxon>Gammaproteobacteria</taxon>
        <taxon>Lysobacterales</taxon>
        <taxon>Rhodanobacteraceae</taxon>
        <taxon>Dyella</taxon>
    </lineage>
</organism>
<keyword evidence="2" id="KW-1185">Reference proteome</keyword>
<protein>
    <submittedName>
        <fullName evidence="1">Uncharacterized protein</fullName>
    </submittedName>
</protein>
<reference evidence="2" key="1">
    <citation type="journal article" date="2019" name="Int. J. Syst. Evol. Microbiol.">
        <title>The Global Catalogue of Microorganisms (GCM) 10K type strain sequencing project: providing services to taxonomists for standard genome sequencing and annotation.</title>
        <authorList>
            <consortium name="The Broad Institute Genomics Platform"/>
            <consortium name="The Broad Institute Genome Sequencing Center for Infectious Disease"/>
            <person name="Wu L."/>
            <person name="Ma J."/>
        </authorList>
    </citation>
    <scope>NUCLEOTIDE SEQUENCE [LARGE SCALE GENOMIC DNA]</scope>
    <source>
        <strain evidence="2">CGMCC 1.15439</strain>
    </source>
</reference>
<proteinExistence type="predicted"/>
<comment type="caution">
    <text evidence="1">The sequence shown here is derived from an EMBL/GenBank/DDBJ whole genome shotgun (WGS) entry which is preliminary data.</text>
</comment>
<accession>A0ABQ1FUV5</accession>
<name>A0ABQ1FUV5_9GAMM</name>
<gene>
    <name evidence="1" type="ORF">GCM10010981_18200</name>
</gene>
<evidence type="ECO:0000313" key="2">
    <source>
        <dbReference type="Proteomes" id="UP000620046"/>
    </source>
</evidence>
<sequence>MLPLTSDARKRFRLPFCPLTDGAESLPVELIDLCAAISGKGQVAYVEAEFFGGDGAQASVIFNGAEKEGPITIDAEAINSALAEIGVQRLNHRDEFAALGLDKHRDTDDWLLK</sequence>
<dbReference type="RefSeq" id="WP_188793892.1">
    <property type="nucleotide sequence ID" value="NZ_BMJA01000001.1"/>
</dbReference>
<dbReference type="Proteomes" id="UP000620046">
    <property type="component" value="Unassembled WGS sequence"/>
</dbReference>
<evidence type="ECO:0000313" key="1">
    <source>
        <dbReference type="EMBL" id="GGA29604.1"/>
    </source>
</evidence>
<dbReference type="EMBL" id="BMJA01000001">
    <property type="protein sequence ID" value="GGA29604.1"/>
    <property type="molecule type" value="Genomic_DNA"/>
</dbReference>